<name>A0A0W0WW16_9GAMM</name>
<accession>A0A0W0WW16</accession>
<dbReference type="Pfam" id="PF00535">
    <property type="entry name" value="Glycos_transf_2"/>
    <property type="match status" value="1"/>
</dbReference>
<evidence type="ECO:0000256" key="7">
    <source>
        <dbReference type="SAM" id="Phobius"/>
    </source>
</evidence>
<keyword evidence="3 9" id="KW-0808">Transferase</keyword>
<evidence type="ECO:0000313" key="10">
    <source>
        <dbReference type="Proteomes" id="UP000054725"/>
    </source>
</evidence>
<dbReference type="PANTHER" id="PTHR48090:SF1">
    <property type="entry name" value="PROPHAGE BACTOPRENOL GLUCOSYL TRANSFERASE HOMOLOG"/>
    <property type="match status" value="1"/>
</dbReference>
<dbReference type="STRING" id="45070.Lnau_1406"/>
<evidence type="ECO:0000256" key="2">
    <source>
        <dbReference type="ARBA" id="ARBA00022676"/>
    </source>
</evidence>
<feature type="domain" description="Glycosyltransferase 2-like" evidence="8">
    <location>
        <begin position="5"/>
        <end position="129"/>
    </location>
</feature>
<feature type="transmembrane region" description="Helical" evidence="7">
    <location>
        <begin position="229"/>
        <end position="251"/>
    </location>
</feature>
<dbReference type="Proteomes" id="UP000054725">
    <property type="component" value="Unassembled WGS sequence"/>
</dbReference>
<feature type="transmembrane region" description="Helical" evidence="7">
    <location>
        <begin position="263"/>
        <end position="289"/>
    </location>
</feature>
<dbReference type="Gene3D" id="3.90.550.10">
    <property type="entry name" value="Spore Coat Polysaccharide Biosynthesis Protein SpsA, Chain A"/>
    <property type="match status" value="1"/>
</dbReference>
<evidence type="ECO:0000313" key="9">
    <source>
        <dbReference type="EMBL" id="KTD36422.1"/>
    </source>
</evidence>
<sequence>MKLISIVTPCYNEEANVEEIHRQVKAIFDEIPNYRYEHIFIDNASTDNTVAILKKIAEQDSHAKVIVNARNFGHIRSPYHAMLETNGDATILIVADLQDPPAMIKEFIQKWEQGYKIVVGVKPESQESKLMFAIRRAYYNFVTRIADVKLIKNFTGFGLYDKEVIDILRTHKDPYPYFRGLIAEIGLEIAEVPYNQPRRARGVTKNNFYSLYDMAMLGITSHSKIPLRLATMAGFSLSIISLLISLSFFVLKLFFWNSFNLGVAPILIGLFFFSSVQLFFIGLLGEYIASIHTRVTKRPLVVEKERINFSQ</sequence>
<evidence type="ECO:0000256" key="5">
    <source>
        <dbReference type="ARBA" id="ARBA00022989"/>
    </source>
</evidence>
<keyword evidence="6 7" id="KW-0472">Membrane</keyword>
<dbReference type="PATRIC" id="fig|45070.6.peg.1473"/>
<dbReference type="CDD" id="cd04187">
    <property type="entry name" value="DPM1_like_bac"/>
    <property type="match status" value="1"/>
</dbReference>
<organism evidence="9 10">
    <name type="scientific">Legionella nautarum</name>
    <dbReference type="NCBI Taxonomy" id="45070"/>
    <lineage>
        <taxon>Bacteria</taxon>
        <taxon>Pseudomonadati</taxon>
        <taxon>Pseudomonadota</taxon>
        <taxon>Gammaproteobacteria</taxon>
        <taxon>Legionellales</taxon>
        <taxon>Legionellaceae</taxon>
        <taxon>Legionella</taxon>
    </lineage>
</organism>
<keyword evidence="2" id="KW-0328">Glycosyltransferase</keyword>
<dbReference type="GO" id="GO:0005886">
    <property type="term" value="C:plasma membrane"/>
    <property type="evidence" value="ECO:0007669"/>
    <property type="project" value="TreeGrafter"/>
</dbReference>
<dbReference type="InterPro" id="IPR029044">
    <property type="entry name" value="Nucleotide-diphossugar_trans"/>
</dbReference>
<dbReference type="InterPro" id="IPR050256">
    <property type="entry name" value="Glycosyltransferase_2"/>
</dbReference>
<comment type="caution">
    <text evidence="9">The sequence shown here is derived from an EMBL/GenBank/DDBJ whole genome shotgun (WGS) entry which is preliminary data.</text>
</comment>
<dbReference type="SUPFAM" id="SSF53448">
    <property type="entry name" value="Nucleotide-diphospho-sugar transferases"/>
    <property type="match status" value="1"/>
</dbReference>
<evidence type="ECO:0000256" key="1">
    <source>
        <dbReference type="ARBA" id="ARBA00004141"/>
    </source>
</evidence>
<keyword evidence="4 7" id="KW-0812">Transmembrane</keyword>
<dbReference type="RefSeq" id="WP_058504420.1">
    <property type="nucleotide sequence ID" value="NZ_CAAAIF010000014.1"/>
</dbReference>
<evidence type="ECO:0000259" key="8">
    <source>
        <dbReference type="Pfam" id="PF00535"/>
    </source>
</evidence>
<keyword evidence="5 7" id="KW-1133">Transmembrane helix</keyword>
<protein>
    <submittedName>
        <fullName evidence="9">Glycosyl transferase, group 2 family protein</fullName>
    </submittedName>
</protein>
<dbReference type="PANTHER" id="PTHR48090">
    <property type="entry name" value="UNDECAPRENYL-PHOSPHATE 4-DEOXY-4-FORMAMIDO-L-ARABINOSE TRANSFERASE-RELATED"/>
    <property type="match status" value="1"/>
</dbReference>
<evidence type="ECO:0000256" key="3">
    <source>
        <dbReference type="ARBA" id="ARBA00022679"/>
    </source>
</evidence>
<reference evidence="9 10" key="1">
    <citation type="submission" date="2015-11" db="EMBL/GenBank/DDBJ databases">
        <title>Genomic analysis of 38 Legionella species identifies large and diverse effector repertoires.</title>
        <authorList>
            <person name="Burstein D."/>
            <person name="Amaro F."/>
            <person name="Zusman T."/>
            <person name="Lifshitz Z."/>
            <person name="Cohen O."/>
            <person name="Gilbert J.A."/>
            <person name="Pupko T."/>
            <person name="Shuman H.A."/>
            <person name="Segal G."/>
        </authorList>
    </citation>
    <scope>NUCLEOTIDE SEQUENCE [LARGE SCALE GENOMIC DNA]</scope>
    <source>
        <strain evidence="9 10">ATCC 49506</strain>
    </source>
</reference>
<dbReference type="OrthoDB" id="9811884at2"/>
<proteinExistence type="predicted"/>
<gene>
    <name evidence="9" type="ORF">Lnau_1406</name>
</gene>
<evidence type="ECO:0000256" key="4">
    <source>
        <dbReference type="ARBA" id="ARBA00022692"/>
    </source>
</evidence>
<dbReference type="AlphaFoldDB" id="A0A0W0WW16"/>
<dbReference type="EMBL" id="LNYO01000013">
    <property type="protein sequence ID" value="KTD36422.1"/>
    <property type="molecule type" value="Genomic_DNA"/>
</dbReference>
<keyword evidence="10" id="KW-1185">Reference proteome</keyword>
<dbReference type="InterPro" id="IPR001173">
    <property type="entry name" value="Glyco_trans_2-like"/>
</dbReference>
<comment type="subcellular location">
    <subcellularLocation>
        <location evidence="1">Membrane</location>
        <topology evidence="1">Multi-pass membrane protein</topology>
    </subcellularLocation>
</comment>
<evidence type="ECO:0000256" key="6">
    <source>
        <dbReference type="ARBA" id="ARBA00023136"/>
    </source>
</evidence>
<dbReference type="GO" id="GO:0016757">
    <property type="term" value="F:glycosyltransferase activity"/>
    <property type="evidence" value="ECO:0007669"/>
    <property type="project" value="UniProtKB-KW"/>
</dbReference>